<feature type="region of interest" description="Disordered" evidence="1">
    <location>
        <begin position="356"/>
        <end position="413"/>
    </location>
</feature>
<feature type="region of interest" description="Disordered" evidence="1">
    <location>
        <begin position="542"/>
        <end position="561"/>
    </location>
</feature>
<gene>
    <name evidence="2" type="ORF">K504DRAFT_531433</name>
</gene>
<dbReference type="EMBL" id="MU005766">
    <property type="protein sequence ID" value="KAF2712314.1"/>
    <property type="molecule type" value="Genomic_DNA"/>
</dbReference>
<feature type="compositionally biased region" description="Low complexity" evidence="1">
    <location>
        <begin position="371"/>
        <end position="380"/>
    </location>
</feature>
<protein>
    <submittedName>
        <fullName evidence="2">Uncharacterized protein</fullName>
    </submittedName>
</protein>
<feature type="compositionally biased region" description="Polar residues" evidence="1">
    <location>
        <begin position="542"/>
        <end position="554"/>
    </location>
</feature>
<feature type="region of interest" description="Disordered" evidence="1">
    <location>
        <begin position="28"/>
        <end position="49"/>
    </location>
</feature>
<feature type="compositionally biased region" description="Polar residues" evidence="1">
    <location>
        <begin position="450"/>
        <end position="462"/>
    </location>
</feature>
<evidence type="ECO:0000313" key="3">
    <source>
        <dbReference type="Proteomes" id="UP000799428"/>
    </source>
</evidence>
<feature type="region of interest" description="Disordered" evidence="1">
    <location>
        <begin position="478"/>
        <end position="499"/>
    </location>
</feature>
<dbReference type="OrthoDB" id="25896at2759"/>
<name>A0A6G1KHK8_9PLEO</name>
<organism evidence="2 3">
    <name type="scientific">Pleomassaria siparia CBS 279.74</name>
    <dbReference type="NCBI Taxonomy" id="1314801"/>
    <lineage>
        <taxon>Eukaryota</taxon>
        <taxon>Fungi</taxon>
        <taxon>Dikarya</taxon>
        <taxon>Ascomycota</taxon>
        <taxon>Pezizomycotina</taxon>
        <taxon>Dothideomycetes</taxon>
        <taxon>Pleosporomycetidae</taxon>
        <taxon>Pleosporales</taxon>
        <taxon>Pleomassariaceae</taxon>
        <taxon>Pleomassaria</taxon>
    </lineage>
</organism>
<dbReference type="AlphaFoldDB" id="A0A6G1KHK8"/>
<feature type="compositionally biased region" description="Polar residues" evidence="1">
    <location>
        <begin position="388"/>
        <end position="398"/>
    </location>
</feature>
<proteinExistence type="predicted"/>
<feature type="compositionally biased region" description="Basic and acidic residues" evidence="1">
    <location>
        <begin position="40"/>
        <end position="49"/>
    </location>
</feature>
<feature type="compositionally biased region" description="Basic residues" evidence="1">
    <location>
        <begin position="28"/>
        <end position="37"/>
    </location>
</feature>
<evidence type="ECO:0000256" key="1">
    <source>
        <dbReference type="SAM" id="MobiDB-lite"/>
    </source>
</evidence>
<keyword evidence="3" id="KW-1185">Reference proteome</keyword>
<feature type="region of interest" description="Disordered" evidence="1">
    <location>
        <begin position="604"/>
        <end position="627"/>
    </location>
</feature>
<accession>A0A6G1KHK8</accession>
<sequence>MSGLEVIGAVAAVVSAFHGGAELMAHIKKKQRRHNSKGRSQQEFEEKQLQDSLEMGETQVGIRYTQDLDELGEIIRIGDAIARDRLLYIAVIMQAEVIKSLLLAVKYENAVLNLQILHKSSIVNRKDSIDCLDELKQRILITRPLPRTLASGPGDMRASLESMQSFRTAHTAQVTDNCVPSAVTIPTLGTGECKEPNPGLTCYFSMKRDSRNFSTSSQHRPASSAGTINFSPALSHLIQGSENKGPTMKDIDEIISSYQGLYSEGDRNHTWALLHGAGANSSVKRDTLAILNGDSSRRDTYALNQDAILMLKNLPPAPGEKLEQAIEYPTFNHHVFQQQPPTFSQYFPVSSALPQNVSEQNTHQPSRRWSDTSASSSIYSDRAPPSLYSHNSMSSRNESPVPPPSTSAYSSHESPLSPVIAAFATHQYPQARLNGPLGAPQKGYDVPKTSHPSPQKSQQETYASPMAPYGASQQTYTLPAPLRNRSPPAPLKDRSPMPPPKQFLPIVAFEGPQRRTTPDHATTPFAAPPRGRSPPNVTPITASSSNYGTTTIITSRPPPPPLKDDIYSLARRNKTPSPARVPAPTLIEPSPELALALGLTPVTHTSSDLSSSIRSGTTQGPSFGQETMMDGRPCKENNYWGFCKGAWATREETKRGLGLQSLPNGMYNTVQIWQCKSCLFQGDTFTAPHPTKRNKKDITVDPSIHTSAVGIRYRWVFLAKSHVKKKTLSDIKVAPVHANRTDDKEDCNYGCTICSVEGNVTGIYGNVETLMNHILLGHTRTMSEKTCAKAKCILGRPAQADEEWDINIPMADVLLA</sequence>
<evidence type="ECO:0000313" key="2">
    <source>
        <dbReference type="EMBL" id="KAF2712314.1"/>
    </source>
</evidence>
<feature type="region of interest" description="Disordered" evidence="1">
    <location>
        <begin position="431"/>
        <end position="462"/>
    </location>
</feature>
<feature type="compositionally biased region" description="Polar residues" evidence="1">
    <location>
        <begin position="604"/>
        <end position="625"/>
    </location>
</feature>
<feature type="region of interest" description="Disordered" evidence="1">
    <location>
        <begin position="511"/>
        <end position="537"/>
    </location>
</feature>
<dbReference type="Proteomes" id="UP000799428">
    <property type="component" value="Unassembled WGS sequence"/>
</dbReference>
<reference evidence="2" key="1">
    <citation type="journal article" date="2020" name="Stud. Mycol.">
        <title>101 Dothideomycetes genomes: a test case for predicting lifestyles and emergence of pathogens.</title>
        <authorList>
            <person name="Haridas S."/>
            <person name="Albert R."/>
            <person name="Binder M."/>
            <person name="Bloem J."/>
            <person name="Labutti K."/>
            <person name="Salamov A."/>
            <person name="Andreopoulos B."/>
            <person name="Baker S."/>
            <person name="Barry K."/>
            <person name="Bills G."/>
            <person name="Bluhm B."/>
            <person name="Cannon C."/>
            <person name="Castanera R."/>
            <person name="Culley D."/>
            <person name="Daum C."/>
            <person name="Ezra D."/>
            <person name="Gonzalez J."/>
            <person name="Henrissat B."/>
            <person name="Kuo A."/>
            <person name="Liang C."/>
            <person name="Lipzen A."/>
            <person name="Lutzoni F."/>
            <person name="Magnuson J."/>
            <person name="Mondo S."/>
            <person name="Nolan M."/>
            <person name="Ohm R."/>
            <person name="Pangilinan J."/>
            <person name="Park H.-J."/>
            <person name="Ramirez L."/>
            <person name="Alfaro M."/>
            <person name="Sun H."/>
            <person name="Tritt A."/>
            <person name="Yoshinaga Y."/>
            <person name="Zwiers L.-H."/>
            <person name="Turgeon B."/>
            <person name="Goodwin S."/>
            <person name="Spatafora J."/>
            <person name="Crous P."/>
            <person name="Grigoriev I."/>
        </authorList>
    </citation>
    <scope>NUCLEOTIDE SEQUENCE</scope>
    <source>
        <strain evidence="2">CBS 279.74</strain>
    </source>
</reference>